<dbReference type="InterPro" id="IPR015892">
    <property type="entry name" value="Carbonic_anhydrase_CS"/>
</dbReference>
<evidence type="ECO:0000256" key="6">
    <source>
        <dbReference type="PIRSR" id="PIRSR601765-1"/>
    </source>
</evidence>
<name>A0AAU7NRD9_9GAMM</name>
<feature type="binding site" evidence="6">
    <location>
        <position position="42"/>
    </location>
    <ligand>
        <name>Zn(2+)</name>
        <dbReference type="ChEBI" id="CHEBI:29105"/>
    </ligand>
</feature>
<feature type="binding site" evidence="6">
    <location>
        <position position="101"/>
    </location>
    <ligand>
        <name>Zn(2+)</name>
        <dbReference type="ChEBI" id="CHEBI:29105"/>
    </ligand>
</feature>
<dbReference type="PANTHER" id="PTHR11002:SF76">
    <property type="entry name" value="CARBONIC ANHYDRASE"/>
    <property type="match status" value="1"/>
</dbReference>
<dbReference type="RefSeq" id="WP_305910186.1">
    <property type="nucleotide sequence ID" value="NZ_CP157743.1"/>
</dbReference>
<comment type="catalytic activity">
    <reaction evidence="5 7">
        <text>hydrogencarbonate + H(+) = CO2 + H2O</text>
        <dbReference type="Rhea" id="RHEA:10748"/>
        <dbReference type="ChEBI" id="CHEBI:15377"/>
        <dbReference type="ChEBI" id="CHEBI:15378"/>
        <dbReference type="ChEBI" id="CHEBI:16526"/>
        <dbReference type="ChEBI" id="CHEBI:17544"/>
        <dbReference type="EC" id="4.2.1.1"/>
    </reaction>
</comment>
<evidence type="ECO:0000313" key="9">
    <source>
        <dbReference type="Proteomes" id="UP001225378"/>
    </source>
</evidence>
<sequence length="239" mass="27478">MESFEKLLQQNKQWSSAKKEEDPHFFSKLSNTQKPEFLWIGCSDSRVPAEIIVNAEPGEIFIHRNIANQVIHTDFNCLSVLQYAVNVLKVKHIIVCGHYNCGGVHAALQKQSSNSIITNKWLMHLKNTYRLHQHELDIIENKGRQVNRLVELNIIEQVNSLAHTSIVQRAWRGENGPIIHGWVYGLQDGLLNPLITLSPNEDLIHPIFQYEAPDFEHLEHSKIERVMNRDITGDHLEAC</sequence>
<evidence type="ECO:0000256" key="1">
    <source>
        <dbReference type="ARBA" id="ARBA00006217"/>
    </source>
</evidence>
<keyword evidence="3 6" id="KW-0862">Zinc</keyword>
<dbReference type="SMART" id="SM00947">
    <property type="entry name" value="Pro_CA"/>
    <property type="match status" value="1"/>
</dbReference>
<dbReference type="GO" id="GO:0004089">
    <property type="term" value="F:carbonate dehydratase activity"/>
    <property type="evidence" value="ECO:0007669"/>
    <property type="project" value="UniProtKB-UniRule"/>
</dbReference>
<dbReference type="Pfam" id="PF00484">
    <property type="entry name" value="Pro_CA"/>
    <property type="match status" value="1"/>
</dbReference>
<keyword evidence="9" id="KW-1185">Reference proteome</keyword>
<keyword evidence="4 7" id="KW-0456">Lyase</keyword>
<keyword evidence="2 6" id="KW-0479">Metal-binding</keyword>
<dbReference type="FunFam" id="3.40.1050.10:FF:000001">
    <property type="entry name" value="Carbonic anhydrase"/>
    <property type="match status" value="1"/>
</dbReference>
<dbReference type="KEGG" id="mech:Q9L42_014535"/>
<accession>A0AAU7NRD9</accession>
<dbReference type="PROSITE" id="PS00704">
    <property type="entry name" value="PROK_CO2_ANHYDRASE_1"/>
    <property type="match status" value="1"/>
</dbReference>
<evidence type="ECO:0000256" key="7">
    <source>
        <dbReference type="RuleBase" id="RU003956"/>
    </source>
</evidence>
<evidence type="ECO:0000313" key="8">
    <source>
        <dbReference type="EMBL" id="XBS19567.1"/>
    </source>
</evidence>
<organism evidence="8 9">
    <name type="scientific">Methylomarinum roseum</name>
    <dbReference type="NCBI Taxonomy" id="3067653"/>
    <lineage>
        <taxon>Bacteria</taxon>
        <taxon>Pseudomonadati</taxon>
        <taxon>Pseudomonadota</taxon>
        <taxon>Gammaproteobacteria</taxon>
        <taxon>Methylococcales</taxon>
        <taxon>Methylococcaceae</taxon>
        <taxon>Methylomarinum</taxon>
    </lineage>
</organism>
<dbReference type="Proteomes" id="UP001225378">
    <property type="component" value="Chromosome"/>
</dbReference>
<evidence type="ECO:0000256" key="3">
    <source>
        <dbReference type="ARBA" id="ARBA00022833"/>
    </source>
</evidence>
<evidence type="ECO:0000256" key="2">
    <source>
        <dbReference type="ARBA" id="ARBA00022723"/>
    </source>
</evidence>
<comment type="cofactor">
    <cofactor evidence="6">
        <name>Zn(2+)</name>
        <dbReference type="ChEBI" id="CHEBI:29105"/>
    </cofactor>
    <text evidence="6">Binds 1 zinc ion per subunit.</text>
</comment>
<feature type="binding site" evidence="6">
    <location>
        <position position="98"/>
    </location>
    <ligand>
        <name>Zn(2+)</name>
        <dbReference type="ChEBI" id="CHEBI:29105"/>
    </ligand>
</feature>
<dbReference type="AlphaFoldDB" id="A0AAU7NRD9"/>
<dbReference type="PROSITE" id="PS00705">
    <property type="entry name" value="PROK_CO2_ANHYDRASE_2"/>
    <property type="match status" value="1"/>
</dbReference>
<dbReference type="EC" id="4.2.1.1" evidence="7"/>
<dbReference type="GO" id="GO:0015976">
    <property type="term" value="P:carbon utilization"/>
    <property type="evidence" value="ECO:0007669"/>
    <property type="project" value="InterPro"/>
</dbReference>
<dbReference type="InterPro" id="IPR001765">
    <property type="entry name" value="Carbonic_anhydrase"/>
</dbReference>
<comment type="function">
    <text evidence="7">Reversible hydration of carbon dioxide.</text>
</comment>
<dbReference type="SUPFAM" id="SSF53056">
    <property type="entry name" value="beta-carbonic anhydrase, cab"/>
    <property type="match status" value="1"/>
</dbReference>
<dbReference type="GO" id="GO:0008270">
    <property type="term" value="F:zinc ion binding"/>
    <property type="evidence" value="ECO:0007669"/>
    <property type="project" value="UniProtKB-UniRule"/>
</dbReference>
<comment type="similarity">
    <text evidence="1 7">Belongs to the beta-class carbonic anhydrase family.</text>
</comment>
<proteinExistence type="inferred from homology"/>
<evidence type="ECO:0000256" key="5">
    <source>
        <dbReference type="ARBA" id="ARBA00048348"/>
    </source>
</evidence>
<dbReference type="PANTHER" id="PTHR11002">
    <property type="entry name" value="CARBONIC ANHYDRASE"/>
    <property type="match status" value="1"/>
</dbReference>
<dbReference type="InterPro" id="IPR036874">
    <property type="entry name" value="Carbonic_anhydrase_sf"/>
</dbReference>
<protein>
    <recommendedName>
        <fullName evidence="7">Carbonic anhydrase</fullName>
        <ecNumber evidence="7">4.2.1.1</ecNumber>
    </recommendedName>
    <alternativeName>
        <fullName evidence="7">Carbonate dehydratase</fullName>
    </alternativeName>
</protein>
<dbReference type="EMBL" id="CP157743">
    <property type="protein sequence ID" value="XBS19567.1"/>
    <property type="molecule type" value="Genomic_DNA"/>
</dbReference>
<reference evidence="8 9" key="1">
    <citation type="journal article" date="2024" name="Microbiology">
        <title>Methylomarinum rosea sp. nov., a novel halophilic methanotrophic bacterium from the hypersaline Lake Elton.</title>
        <authorList>
            <person name="Suleimanov R.Z."/>
            <person name="Oshkin I.Y."/>
            <person name="Danilova O.V."/>
            <person name="Suzina N.E."/>
            <person name="Dedysh S.N."/>
        </authorList>
    </citation>
    <scope>NUCLEOTIDE SEQUENCE [LARGE SCALE GENOMIC DNA]</scope>
    <source>
        <strain evidence="8 9">Ch1-1</strain>
    </source>
</reference>
<feature type="binding site" evidence="6">
    <location>
        <position position="44"/>
    </location>
    <ligand>
        <name>Zn(2+)</name>
        <dbReference type="ChEBI" id="CHEBI:29105"/>
    </ligand>
</feature>
<gene>
    <name evidence="8" type="ORF">Q9L42_014535</name>
</gene>
<dbReference type="Gene3D" id="3.40.1050.10">
    <property type="entry name" value="Carbonic anhydrase"/>
    <property type="match status" value="1"/>
</dbReference>
<evidence type="ECO:0000256" key="4">
    <source>
        <dbReference type="ARBA" id="ARBA00023239"/>
    </source>
</evidence>
<dbReference type="CDD" id="cd00883">
    <property type="entry name" value="beta_CA_cladeA"/>
    <property type="match status" value="1"/>
</dbReference>